<dbReference type="OrthoDB" id="10438679at2759"/>
<evidence type="ECO:0000313" key="2">
    <source>
        <dbReference type="Proteomes" id="UP000030665"/>
    </source>
</evidence>
<gene>
    <name evidence="1" type="ORF">TTRE_0000654001</name>
</gene>
<evidence type="ECO:0000313" key="1">
    <source>
        <dbReference type="EMBL" id="CDW58233.1"/>
    </source>
</evidence>
<keyword evidence="2" id="KW-1185">Reference proteome</keyword>
<dbReference type="AlphaFoldDB" id="A0A077ZFE1"/>
<name>A0A077ZFE1_TRITR</name>
<reference evidence="1" key="2">
    <citation type="submission" date="2014-03" db="EMBL/GenBank/DDBJ databases">
        <title>The whipworm genome and dual-species transcriptomics of an intimate host-pathogen interaction.</title>
        <authorList>
            <person name="Foth B.J."/>
            <person name="Tsai I.J."/>
            <person name="Reid A.J."/>
            <person name="Bancroft A.J."/>
            <person name="Nichol S."/>
            <person name="Tracey A."/>
            <person name="Holroyd N."/>
            <person name="Cotton J.A."/>
            <person name="Stanley E.J."/>
            <person name="Zarowiecki M."/>
            <person name="Liu J.Z."/>
            <person name="Huckvale T."/>
            <person name="Cooper P.J."/>
            <person name="Grencis R.K."/>
            <person name="Berriman M."/>
        </authorList>
    </citation>
    <scope>NUCLEOTIDE SEQUENCE [LARGE SCALE GENOMIC DNA]</scope>
</reference>
<accession>A0A077ZFE1</accession>
<protein>
    <submittedName>
        <fullName evidence="1">Uncharacterized protein</fullName>
    </submittedName>
</protein>
<sequence>MTVVTSLKHSVVAPPVPLQNYVSWVFHESEASQVSQEKSEKIARSHLNTAKSSQLCLRHCGGGIVYSACDCKDRCDCSRAVKFLKNNLTGHGMCYVFCMPIEPEDRRHKAFEVGFRHLDLLRLARKRIPDRVDGIVSEIASGKIAVEPSAVDEITDDTATEEATDVFGGTLDVESKQLEQVAGENIPDDG</sequence>
<dbReference type="Proteomes" id="UP000030665">
    <property type="component" value="Unassembled WGS sequence"/>
</dbReference>
<proteinExistence type="predicted"/>
<dbReference type="EMBL" id="HG806291">
    <property type="protein sequence ID" value="CDW58233.1"/>
    <property type="molecule type" value="Genomic_DNA"/>
</dbReference>
<organism evidence="1 2">
    <name type="scientific">Trichuris trichiura</name>
    <name type="common">Whipworm</name>
    <name type="synonym">Trichocephalus trichiurus</name>
    <dbReference type="NCBI Taxonomy" id="36087"/>
    <lineage>
        <taxon>Eukaryota</taxon>
        <taxon>Metazoa</taxon>
        <taxon>Ecdysozoa</taxon>
        <taxon>Nematoda</taxon>
        <taxon>Enoplea</taxon>
        <taxon>Dorylaimia</taxon>
        <taxon>Trichinellida</taxon>
        <taxon>Trichuridae</taxon>
        <taxon>Trichuris</taxon>
    </lineage>
</organism>
<reference evidence="1" key="1">
    <citation type="submission" date="2014-01" db="EMBL/GenBank/DDBJ databases">
        <authorList>
            <person name="Aslett M."/>
        </authorList>
    </citation>
    <scope>NUCLEOTIDE SEQUENCE</scope>
</reference>